<keyword evidence="4" id="KW-1003">Cell membrane</keyword>
<keyword evidence="5 12" id="KW-0812">Transmembrane</keyword>
<evidence type="ECO:0000256" key="8">
    <source>
        <dbReference type="ARBA" id="ARBA00023065"/>
    </source>
</evidence>
<evidence type="ECO:0000256" key="4">
    <source>
        <dbReference type="ARBA" id="ARBA00022475"/>
    </source>
</evidence>
<evidence type="ECO:0000256" key="2">
    <source>
        <dbReference type="ARBA" id="ARBA00006513"/>
    </source>
</evidence>
<reference evidence="13" key="1">
    <citation type="submission" date="2021-04" db="EMBL/GenBank/DDBJ databases">
        <authorList>
            <consortium name="Molecular Ecology Group"/>
        </authorList>
    </citation>
    <scope>NUCLEOTIDE SEQUENCE</scope>
</reference>
<evidence type="ECO:0000256" key="7">
    <source>
        <dbReference type="ARBA" id="ARBA00022989"/>
    </source>
</evidence>
<sequence>RTGGTGSSYHAGGNVRSLTTGRREEVSLPHADGGSVSGSGCMPEALKNGLVVMLSGIYGILLVVLGLVLPLSEIFLDSDHPYFFEVFYLYLYTVSMVFLVYVYTYLLRKERLFILGLPRTISRTLSRTKSRSSLRSGRSSSFSGKSDAVGKPLVRYNSTLSSISTKRRRKIAFNPEINTHTGSFYLRVGVVVFGIGSMIHGGLIFGHFLEIKHLANHCSNVVQAVKPFALLCFTFVQMYFIFMNSKMCIHKYKCLARFGLMHMSCTNICVWLRSIVLETLLVMKVHKRDTDSSLDHGKEGIPTGSHLGSRYLGSTQAPGGDLREDESEFVSELSCNVDAMMGKVVENSSVYLYPCTIEYSLVCACVLYVMWTNVGEGITGTRADSCSDLGQQDSDEDSDDDNGHHRMSVDCASSSKGLFLGVFLFVVSVVCLVCYYVLSSNDSHVTTGTLLGHICEEVILVVTFVATIVASVQMQQMHFSVKQKVGIEEILTLISISGLILYGAWSIIAATFYLDTLHGRLTIITNLFMVIQSTSQAAFTFLALRASARDHEQ</sequence>
<evidence type="ECO:0000256" key="6">
    <source>
        <dbReference type="ARBA" id="ARBA00022781"/>
    </source>
</evidence>
<feature type="transmembrane region" description="Helical" evidence="12">
    <location>
        <begin position="221"/>
        <end position="242"/>
    </location>
</feature>
<comment type="similarity">
    <text evidence="2">Belongs to the otopetrin family.</text>
</comment>
<evidence type="ECO:0000256" key="12">
    <source>
        <dbReference type="SAM" id="Phobius"/>
    </source>
</evidence>
<dbReference type="GO" id="GO:0005886">
    <property type="term" value="C:plasma membrane"/>
    <property type="evidence" value="ECO:0007669"/>
    <property type="project" value="UniProtKB-SubCell"/>
</dbReference>
<evidence type="ECO:0000256" key="1">
    <source>
        <dbReference type="ARBA" id="ARBA00004651"/>
    </source>
</evidence>
<feature type="transmembrane region" description="Helical" evidence="12">
    <location>
        <begin position="417"/>
        <end position="438"/>
    </location>
</feature>
<organism evidence="13 14">
    <name type="scientific">Candidula unifasciata</name>
    <dbReference type="NCBI Taxonomy" id="100452"/>
    <lineage>
        <taxon>Eukaryota</taxon>
        <taxon>Metazoa</taxon>
        <taxon>Spiralia</taxon>
        <taxon>Lophotrochozoa</taxon>
        <taxon>Mollusca</taxon>
        <taxon>Gastropoda</taxon>
        <taxon>Heterobranchia</taxon>
        <taxon>Euthyneura</taxon>
        <taxon>Panpulmonata</taxon>
        <taxon>Eupulmonata</taxon>
        <taxon>Stylommatophora</taxon>
        <taxon>Helicina</taxon>
        <taxon>Helicoidea</taxon>
        <taxon>Geomitridae</taxon>
        <taxon>Candidula</taxon>
    </lineage>
</organism>
<keyword evidence="3" id="KW-0813">Transport</keyword>
<dbReference type="InterPro" id="IPR004878">
    <property type="entry name" value="Otopetrin"/>
</dbReference>
<dbReference type="Pfam" id="PF03189">
    <property type="entry name" value="Otopetrin"/>
    <property type="match status" value="1"/>
</dbReference>
<feature type="transmembrane region" description="Helical" evidence="12">
    <location>
        <begin position="50"/>
        <end position="69"/>
    </location>
</feature>
<dbReference type="PANTHER" id="PTHR21522:SF32">
    <property type="entry name" value="OTOPETRIN-2"/>
    <property type="match status" value="1"/>
</dbReference>
<feature type="transmembrane region" description="Helical" evidence="12">
    <location>
        <begin position="184"/>
        <end position="209"/>
    </location>
</feature>
<evidence type="ECO:0000256" key="11">
    <source>
        <dbReference type="SAM" id="MobiDB-lite"/>
    </source>
</evidence>
<keyword evidence="6" id="KW-0375">Hydrogen ion transport</keyword>
<gene>
    <name evidence="13" type="ORF">CUNI_LOCUS21743</name>
</gene>
<accession>A0A8S4A7W4</accession>
<evidence type="ECO:0000313" key="13">
    <source>
        <dbReference type="EMBL" id="CAG5136185.1"/>
    </source>
</evidence>
<dbReference type="PANTHER" id="PTHR21522">
    <property type="entry name" value="PROTON CHANNEL OTOP"/>
    <property type="match status" value="1"/>
</dbReference>
<dbReference type="AlphaFoldDB" id="A0A8S4A7W4"/>
<feature type="transmembrane region" description="Helical" evidence="12">
    <location>
        <begin position="89"/>
        <end position="107"/>
    </location>
</feature>
<keyword evidence="10" id="KW-0407">Ion channel</keyword>
<evidence type="ECO:0000256" key="3">
    <source>
        <dbReference type="ARBA" id="ARBA00022448"/>
    </source>
</evidence>
<feature type="transmembrane region" description="Helical" evidence="12">
    <location>
        <begin position="490"/>
        <end position="514"/>
    </location>
</feature>
<feature type="transmembrane region" description="Helical" evidence="12">
    <location>
        <begin position="254"/>
        <end position="276"/>
    </location>
</feature>
<feature type="transmembrane region" description="Helical" evidence="12">
    <location>
        <begin position="520"/>
        <end position="544"/>
    </location>
</feature>
<dbReference type="Proteomes" id="UP000678393">
    <property type="component" value="Unassembled WGS sequence"/>
</dbReference>
<dbReference type="EMBL" id="CAJHNH020008501">
    <property type="protein sequence ID" value="CAG5136185.1"/>
    <property type="molecule type" value="Genomic_DNA"/>
</dbReference>
<protein>
    <submittedName>
        <fullName evidence="13">Uncharacterized protein</fullName>
    </submittedName>
</protein>
<keyword evidence="7 12" id="KW-1133">Transmembrane helix</keyword>
<evidence type="ECO:0000256" key="5">
    <source>
        <dbReference type="ARBA" id="ARBA00022692"/>
    </source>
</evidence>
<dbReference type="GO" id="GO:0015252">
    <property type="term" value="F:proton channel activity"/>
    <property type="evidence" value="ECO:0007669"/>
    <property type="project" value="InterPro"/>
</dbReference>
<keyword evidence="8" id="KW-0406">Ion transport</keyword>
<keyword evidence="14" id="KW-1185">Reference proteome</keyword>
<proteinExistence type="inferred from homology"/>
<dbReference type="OrthoDB" id="6429739at2759"/>
<feature type="region of interest" description="Disordered" evidence="11">
    <location>
        <begin position="291"/>
        <end position="311"/>
    </location>
</feature>
<evidence type="ECO:0000256" key="10">
    <source>
        <dbReference type="ARBA" id="ARBA00023303"/>
    </source>
</evidence>
<evidence type="ECO:0000313" key="14">
    <source>
        <dbReference type="Proteomes" id="UP000678393"/>
    </source>
</evidence>
<feature type="transmembrane region" description="Helical" evidence="12">
    <location>
        <begin position="450"/>
        <end position="470"/>
    </location>
</feature>
<keyword evidence="9 12" id="KW-0472">Membrane</keyword>
<name>A0A8S4A7W4_9EUPU</name>
<comment type="caution">
    <text evidence="13">The sequence shown here is derived from an EMBL/GenBank/DDBJ whole genome shotgun (WGS) entry which is preliminary data.</text>
</comment>
<comment type="subcellular location">
    <subcellularLocation>
        <location evidence="1">Cell membrane</location>
        <topology evidence="1">Multi-pass membrane protein</topology>
    </subcellularLocation>
</comment>
<evidence type="ECO:0000256" key="9">
    <source>
        <dbReference type="ARBA" id="ARBA00023136"/>
    </source>
</evidence>
<feature type="non-terminal residue" evidence="13">
    <location>
        <position position="553"/>
    </location>
</feature>
<feature type="transmembrane region" description="Helical" evidence="12">
    <location>
        <begin position="350"/>
        <end position="371"/>
    </location>
</feature>
<feature type="non-terminal residue" evidence="13">
    <location>
        <position position="1"/>
    </location>
</feature>